<dbReference type="Proteomes" id="UP000034805">
    <property type="component" value="Unassembled WGS sequence"/>
</dbReference>
<evidence type="ECO:0000313" key="2">
    <source>
        <dbReference type="Proteomes" id="UP000034805"/>
    </source>
</evidence>
<gene>
    <name evidence="1" type="ORF">Z043_113894</name>
</gene>
<dbReference type="EMBL" id="JARO02005008">
    <property type="protein sequence ID" value="KPP67504.1"/>
    <property type="molecule type" value="Genomic_DNA"/>
</dbReference>
<name>A0A0P7YJB2_SCLFO</name>
<comment type="caution">
    <text evidence="1">The sequence shown here is derived from an EMBL/GenBank/DDBJ whole genome shotgun (WGS) entry which is preliminary data.</text>
</comment>
<proteinExistence type="predicted"/>
<protein>
    <submittedName>
        <fullName evidence="1">Uncharacterized protein</fullName>
    </submittedName>
</protein>
<evidence type="ECO:0000313" key="1">
    <source>
        <dbReference type="EMBL" id="KPP67504.1"/>
    </source>
</evidence>
<organism evidence="1 2">
    <name type="scientific">Scleropages formosus</name>
    <name type="common">Asian bonytongue</name>
    <name type="synonym">Osteoglossum formosum</name>
    <dbReference type="NCBI Taxonomy" id="113540"/>
    <lineage>
        <taxon>Eukaryota</taxon>
        <taxon>Metazoa</taxon>
        <taxon>Chordata</taxon>
        <taxon>Craniata</taxon>
        <taxon>Vertebrata</taxon>
        <taxon>Euteleostomi</taxon>
        <taxon>Actinopterygii</taxon>
        <taxon>Neopterygii</taxon>
        <taxon>Teleostei</taxon>
        <taxon>Osteoglossocephala</taxon>
        <taxon>Osteoglossomorpha</taxon>
        <taxon>Osteoglossiformes</taxon>
        <taxon>Osteoglossidae</taxon>
        <taxon>Scleropages</taxon>
    </lineage>
</organism>
<accession>A0A0P7YJB2</accession>
<reference evidence="1 2" key="1">
    <citation type="submission" date="2015-08" db="EMBL/GenBank/DDBJ databases">
        <title>The genome of the Asian arowana (Scleropages formosus).</title>
        <authorList>
            <person name="Tan M.H."/>
            <person name="Gan H.M."/>
            <person name="Croft L.J."/>
            <person name="Austin C.M."/>
        </authorList>
    </citation>
    <scope>NUCLEOTIDE SEQUENCE [LARGE SCALE GENOMIC DNA]</scope>
    <source>
        <strain evidence="1">Aro1</strain>
    </source>
</reference>
<sequence length="70" mass="7842">MGTSRTRRQPSQNASLRSRSLLLIEAMEARVLRWPPEQEGSITKGPESPLSAFKIAFKSKPPPNTAYLIF</sequence>
<dbReference type="AlphaFoldDB" id="A0A0P7YJB2"/>